<dbReference type="PIRSF" id="PIRSF000183">
    <property type="entry name" value="Alanine_dh"/>
    <property type="match status" value="1"/>
</dbReference>
<keyword evidence="7" id="KW-0547">Nucleotide-binding</keyword>
<dbReference type="InterPro" id="IPR007886">
    <property type="entry name" value="AlaDH/PNT_N"/>
</dbReference>
<feature type="domain" description="Alanine dehydrogenase/pyridine nucleotide transhydrogenase N-terminal" evidence="9">
    <location>
        <begin position="4"/>
        <end position="135"/>
    </location>
</feature>
<protein>
    <recommendedName>
        <fullName evidence="2 4">Alanine dehydrogenase</fullName>
        <ecNumber evidence="2 4">1.4.1.1</ecNumber>
    </recommendedName>
</protein>
<dbReference type="SUPFAM" id="SSF51735">
    <property type="entry name" value="NAD(P)-binding Rossmann-fold domains"/>
    <property type="match status" value="1"/>
</dbReference>
<keyword evidence="3 4" id="KW-0560">Oxidoreductase</keyword>
<dbReference type="InterPro" id="IPR008141">
    <property type="entry name" value="Ala_DH"/>
</dbReference>
<evidence type="ECO:0000256" key="6">
    <source>
        <dbReference type="PIRSR" id="PIRSR000183-2"/>
    </source>
</evidence>
<feature type="binding site" evidence="6">
    <location>
        <position position="73"/>
    </location>
    <ligand>
        <name>substrate</name>
    </ligand>
</feature>
<comment type="catalytic activity">
    <reaction evidence="4">
        <text>L-alanine + NAD(+) + H2O = pyruvate + NH4(+) + NADH + H(+)</text>
        <dbReference type="Rhea" id="RHEA:18405"/>
        <dbReference type="ChEBI" id="CHEBI:15361"/>
        <dbReference type="ChEBI" id="CHEBI:15377"/>
        <dbReference type="ChEBI" id="CHEBI:15378"/>
        <dbReference type="ChEBI" id="CHEBI:28938"/>
        <dbReference type="ChEBI" id="CHEBI:57540"/>
        <dbReference type="ChEBI" id="CHEBI:57945"/>
        <dbReference type="ChEBI" id="CHEBI:57972"/>
        <dbReference type="EC" id="1.4.1.1"/>
    </reaction>
</comment>
<dbReference type="Proteomes" id="UP001204445">
    <property type="component" value="Unassembled WGS sequence"/>
</dbReference>
<gene>
    <name evidence="10" type="ORF">J2T55_001111</name>
</gene>
<organism evidence="10 11">
    <name type="scientific">Methylohalomonas lacus</name>
    <dbReference type="NCBI Taxonomy" id="398773"/>
    <lineage>
        <taxon>Bacteria</taxon>
        <taxon>Pseudomonadati</taxon>
        <taxon>Pseudomonadota</taxon>
        <taxon>Gammaproteobacteria</taxon>
        <taxon>Methylohalomonadales</taxon>
        <taxon>Methylohalomonadaceae</taxon>
        <taxon>Methylohalomonas</taxon>
    </lineage>
</organism>
<feature type="active site" description="Proton donor/acceptor" evidence="5">
    <location>
        <position position="93"/>
    </location>
</feature>
<evidence type="ECO:0000313" key="10">
    <source>
        <dbReference type="EMBL" id="MCS3903094.1"/>
    </source>
</evidence>
<evidence type="ECO:0000256" key="4">
    <source>
        <dbReference type="PIRNR" id="PIRNR000183"/>
    </source>
</evidence>
<evidence type="ECO:0000256" key="2">
    <source>
        <dbReference type="ARBA" id="ARBA00012897"/>
    </source>
</evidence>
<keyword evidence="4 7" id="KW-0520">NAD</keyword>
<feature type="active site" description="Proton donor/acceptor" evidence="5">
    <location>
        <position position="268"/>
    </location>
</feature>
<proteinExistence type="inferred from homology"/>
<dbReference type="InterPro" id="IPR036291">
    <property type="entry name" value="NAD(P)-bd_dom_sf"/>
</dbReference>
<sequence length="370" mass="39493">MQIGLVRETKDQERRVALTPSGVAELATAGHGIRVETGAGDAIGFSDVDYQQAGAQIVDTAAAWDNELVVKVKEPLANEYEYFDGQILFAFLHLAGSPVTLTKALIKGKVSAIAYELVGDDNGYYPLLAPMSAIAGNMATTVGAHYLARTNGGKGVQLGRLLEQRHGRVLVIGNGVVGCHAARTADALGARVWLFGRDGEKFAQQREQFSPELTFVESTDASIREHIADADLVIGAVLQPADRAPYVVSRDMIASMQPGSVVVDVSIDQGGCIETARATCHSKPVYREADVIHYAVTNMPSAYPRTATQALTAASLPYVLQLANAGMAACRKNTMLAQAINTHRGLITNATIARALRLDPLYTPFSEIDA</sequence>
<evidence type="ECO:0000259" key="9">
    <source>
        <dbReference type="SMART" id="SM01003"/>
    </source>
</evidence>
<feature type="binding site" evidence="7">
    <location>
        <begin position="237"/>
        <end position="238"/>
    </location>
    <ligand>
        <name>NAD(+)</name>
        <dbReference type="ChEBI" id="CHEBI:57540"/>
    </ligand>
</feature>
<evidence type="ECO:0000256" key="5">
    <source>
        <dbReference type="PIRSR" id="PIRSR000183-1"/>
    </source>
</evidence>
<evidence type="ECO:0000259" key="8">
    <source>
        <dbReference type="SMART" id="SM01002"/>
    </source>
</evidence>
<feature type="binding site" evidence="6">
    <location>
        <position position="15"/>
    </location>
    <ligand>
        <name>substrate</name>
    </ligand>
</feature>
<feature type="binding site" evidence="7">
    <location>
        <begin position="296"/>
        <end position="299"/>
    </location>
    <ligand>
        <name>NAD(+)</name>
        <dbReference type="ChEBI" id="CHEBI:57540"/>
    </ligand>
</feature>
<dbReference type="PANTHER" id="PTHR42795">
    <property type="entry name" value="ALANINE DEHYDROGENASE"/>
    <property type="match status" value="1"/>
</dbReference>
<accession>A0AAE3HIQ7</accession>
<dbReference type="SMART" id="SM01002">
    <property type="entry name" value="AlaDh_PNT_C"/>
    <property type="match status" value="1"/>
</dbReference>
<dbReference type="GO" id="GO:0000166">
    <property type="term" value="F:nucleotide binding"/>
    <property type="evidence" value="ECO:0007669"/>
    <property type="project" value="UniProtKB-KW"/>
</dbReference>
<feature type="binding site" evidence="7">
    <location>
        <position position="132"/>
    </location>
    <ligand>
        <name>NAD(+)</name>
        <dbReference type="ChEBI" id="CHEBI:57540"/>
    </ligand>
</feature>
<dbReference type="GO" id="GO:0000286">
    <property type="term" value="F:alanine dehydrogenase activity"/>
    <property type="evidence" value="ECO:0007669"/>
    <property type="project" value="UniProtKB-UniRule"/>
</dbReference>
<dbReference type="Pfam" id="PF05222">
    <property type="entry name" value="AlaDh_PNT_N"/>
    <property type="match status" value="1"/>
</dbReference>
<dbReference type="SMART" id="SM01003">
    <property type="entry name" value="AlaDh_PNT_N"/>
    <property type="match status" value="1"/>
</dbReference>
<reference evidence="10" key="1">
    <citation type="submission" date="2022-08" db="EMBL/GenBank/DDBJ databases">
        <title>Genomic Encyclopedia of Type Strains, Phase III (KMG-III): the genomes of soil and plant-associated and newly described type strains.</title>
        <authorList>
            <person name="Whitman W."/>
        </authorList>
    </citation>
    <scope>NUCLEOTIDE SEQUENCE</scope>
    <source>
        <strain evidence="10">HMT 1</strain>
    </source>
</reference>
<feature type="binding site" evidence="7">
    <location>
        <position position="201"/>
    </location>
    <ligand>
        <name>NAD(+)</name>
        <dbReference type="ChEBI" id="CHEBI:57540"/>
    </ligand>
</feature>
<evidence type="ECO:0000256" key="3">
    <source>
        <dbReference type="ARBA" id="ARBA00023002"/>
    </source>
</evidence>
<dbReference type="AlphaFoldDB" id="A0AAE3HIQ7"/>
<evidence type="ECO:0000256" key="7">
    <source>
        <dbReference type="PIRSR" id="PIRSR000183-3"/>
    </source>
</evidence>
<evidence type="ECO:0000256" key="1">
    <source>
        <dbReference type="ARBA" id="ARBA00005689"/>
    </source>
</evidence>
<dbReference type="SUPFAM" id="SSF52283">
    <property type="entry name" value="Formate/glycerate dehydrogenase catalytic domain-like"/>
    <property type="match status" value="1"/>
</dbReference>
<dbReference type="EC" id="1.4.1.1" evidence="2 4"/>
<dbReference type="EMBL" id="JANUCT010000006">
    <property type="protein sequence ID" value="MCS3903094.1"/>
    <property type="molecule type" value="Genomic_DNA"/>
</dbReference>
<feature type="binding site" evidence="7">
    <location>
        <position position="277"/>
    </location>
    <ligand>
        <name>NAD(+)</name>
        <dbReference type="ChEBI" id="CHEBI:57540"/>
    </ligand>
</feature>
<dbReference type="InterPro" id="IPR007698">
    <property type="entry name" value="AlaDH/PNT_NAD(H)-bd"/>
</dbReference>
<feature type="binding site" evidence="7">
    <location>
        <begin position="265"/>
        <end position="268"/>
    </location>
    <ligand>
        <name>NAD(+)</name>
        <dbReference type="ChEBI" id="CHEBI:57540"/>
    </ligand>
</feature>
<dbReference type="GO" id="GO:0042853">
    <property type="term" value="P:L-alanine catabolic process"/>
    <property type="evidence" value="ECO:0007669"/>
    <property type="project" value="InterPro"/>
</dbReference>
<comment type="similarity">
    <text evidence="1 4">Belongs to the AlaDH/PNT family.</text>
</comment>
<name>A0AAE3HIQ7_9GAMM</name>
<dbReference type="RefSeq" id="WP_259054706.1">
    <property type="nucleotide sequence ID" value="NZ_JANUCT010000006.1"/>
</dbReference>
<dbReference type="GO" id="GO:0005886">
    <property type="term" value="C:plasma membrane"/>
    <property type="evidence" value="ECO:0007669"/>
    <property type="project" value="TreeGrafter"/>
</dbReference>
<feature type="domain" description="Alanine dehydrogenase/pyridine nucleotide transhydrogenase NAD(H)-binding" evidence="8">
    <location>
        <begin position="147"/>
        <end position="295"/>
    </location>
</feature>
<evidence type="ECO:0000313" key="11">
    <source>
        <dbReference type="Proteomes" id="UP001204445"/>
    </source>
</evidence>
<keyword evidence="11" id="KW-1185">Reference proteome</keyword>
<dbReference type="Pfam" id="PF01262">
    <property type="entry name" value="AlaDh_PNT_C"/>
    <property type="match status" value="1"/>
</dbReference>
<dbReference type="PANTHER" id="PTHR42795:SF1">
    <property type="entry name" value="ALANINE DEHYDROGENASE"/>
    <property type="match status" value="1"/>
</dbReference>
<feature type="binding site" evidence="7">
    <location>
        <position position="218"/>
    </location>
    <ligand>
        <name>NAD(+)</name>
        <dbReference type="ChEBI" id="CHEBI:57540"/>
    </ligand>
</feature>
<dbReference type="NCBIfam" id="TIGR00518">
    <property type="entry name" value="alaDH"/>
    <property type="match status" value="1"/>
</dbReference>
<dbReference type="CDD" id="cd05305">
    <property type="entry name" value="L-AlaDH"/>
    <property type="match status" value="1"/>
</dbReference>
<dbReference type="Gene3D" id="3.40.50.720">
    <property type="entry name" value="NAD(P)-binding Rossmann-like Domain"/>
    <property type="match status" value="2"/>
</dbReference>
<comment type="caution">
    <text evidence="10">The sequence shown here is derived from an EMBL/GenBank/DDBJ whole genome shotgun (WGS) entry which is preliminary data.</text>
</comment>